<accession>A0A8H6A629</accession>
<feature type="non-terminal residue" evidence="1">
    <location>
        <position position="1"/>
    </location>
</feature>
<protein>
    <submittedName>
        <fullName evidence="1">Uncharacterized protein</fullName>
    </submittedName>
</protein>
<name>A0A8H6A629_PETAA</name>
<evidence type="ECO:0000313" key="1">
    <source>
        <dbReference type="EMBL" id="KAF5860038.1"/>
    </source>
</evidence>
<sequence>FEHSDRLSRDFLWSNASFCFPWGYIIYRTVYTADSDELWPLATAKLSSFMDYEIKQDLRRDPERYSDNPRPEQLVQESHRDVVVSDKRCWDGAGIEPIRRHFANYLHKTKLGAYGGCGRSEACMVTDERSLKSIIACPKPDSKDRFTRQDGFVGMVDGRYNPEGKDSPRYLGLMRVGIGFLCFLKEVPSEIAL</sequence>
<keyword evidence="2" id="KW-1185">Reference proteome</keyword>
<gene>
    <name evidence="1" type="ORF">ETB97_002064</name>
</gene>
<reference evidence="1 2" key="1">
    <citation type="submission" date="2019-04" db="EMBL/GenBank/DDBJ databases">
        <title>Aspergillus burnettii sp. nov., novel species from soil in southeast Queensland.</title>
        <authorList>
            <person name="Gilchrist C.L.M."/>
            <person name="Pitt J.I."/>
            <person name="Lange L."/>
            <person name="Lacey H.J."/>
            <person name="Vuong D."/>
            <person name="Midgley D.J."/>
            <person name="Greenfield P."/>
            <person name="Bradbury M."/>
            <person name="Lacey E."/>
            <person name="Busk P.K."/>
            <person name="Pilgaard B."/>
            <person name="Chooi Y.H."/>
            <person name="Piggott A.M."/>
        </authorList>
    </citation>
    <scope>NUCLEOTIDE SEQUENCE [LARGE SCALE GENOMIC DNA]</scope>
    <source>
        <strain evidence="1 2">FRR 5400</strain>
    </source>
</reference>
<dbReference type="EMBL" id="SPNV01000143">
    <property type="protein sequence ID" value="KAF5860038.1"/>
    <property type="molecule type" value="Genomic_DNA"/>
</dbReference>
<dbReference type="AlphaFoldDB" id="A0A8H6A629"/>
<comment type="caution">
    <text evidence="1">The sequence shown here is derived from an EMBL/GenBank/DDBJ whole genome shotgun (WGS) entry which is preliminary data.</text>
</comment>
<proteinExistence type="predicted"/>
<dbReference type="Proteomes" id="UP000541154">
    <property type="component" value="Unassembled WGS sequence"/>
</dbReference>
<evidence type="ECO:0000313" key="2">
    <source>
        <dbReference type="Proteomes" id="UP000541154"/>
    </source>
</evidence>
<organism evidence="1 2">
    <name type="scientific">Petromyces alliaceus</name>
    <name type="common">Aspergillus alliaceus</name>
    <dbReference type="NCBI Taxonomy" id="209559"/>
    <lineage>
        <taxon>Eukaryota</taxon>
        <taxon>Fungi</taxon>
        <taxon>Dikarya</taxon>
        <taxon>Ascomycota</taxon>
        <taxon>Pezizomycotina</taxon>
        <taxon>Eurotiomycetes</taxon>
        <taxon>Eurotiomycetidae</taxon>
        <taxon>Eurotiales</taxon>
        <taxon>Aspergillaceae</taxon>
        <taxon>Aspergillus</taxon>
        <taxon>Aspergillus subgen. Circumdati</taxon>
    </lineage>
</organism>